<evidence type="ECO:0000313" key="1">
    <source>
        <dbReference type="EMBL" id="KAA8547450.1"/>
    </source>
</evidence>
<dbReference type="EMBL" id="CM018032">
    <property type="protein sequence ID" value="KAA8547450.1"/>
    <property type="molecule type" value="Genomic_DNA"/>
</dbReference>
<dbReference type="Proteomes" id="UP000325577">
    <property type="component" value="Linkage Group LG1"/>
</dbReference>
<organism evidence="1 2">
    <name type="scientific">Nyssa sinensis</name>
    <dbReference type="NCBI Taxonomy" id="561372"/>
    <lineage>
        <taxon>Eukaryota</taxon>
        <taxon>Viridiplantae</taxon>
        <taxon>Streptophyta</taxon>
        <taxon>Embryophyta</taxon>
        <taxon>Tracheophyta</taxon>
        <taxon>Spermatophyta</taxon>
        <taxon>Magnoliopsida</taxon>
        <taxon>eudicotyledons</taxon>
        <taxon>Gunneridae</taxon>
        <taxon>Pentapetalae</taxon>
        <taxon>asterids</taxon>
        <taxon>Cornales</taxon>
        <taxon>Nyssaceae</taxon>
        <taxon>Nyssa</taxon>
    </lineage>
</organism>
<protein>
    <submittedName>
        <fullName evidence="1">Uncharacterized protein</fullName>
    </submittedName>
</protein>
<name>A0A5J5BZU6_9ASTE</name>
<reference evidence="1 2" key="1">
    <citation type="submission" date="2019-09" db="EMBL/GenBank/DDBJ databases">
        <title>A chromosome-level genome assembly of the Chinese tupelo Nyssa sinensis.</title>
        <authorList>
            <person name="Yang X."/>
            <person name="Kang M."/>
            <person name="Yang Y."/>
            <person name="Xiong H."/>
            <person name="Wang M."/>
            <person name="Zhang Z."/>
            <person name="Wang Z."/>
            <person name="Wu H."/>
            <person name="Ma T."/>
            <person name="Liu J."/>
            <person name="Xi Z."/>
        </authorList>
    </citation>
    <scope>NUCLEOTIDE SEQUENCE [LARGE SCALE GENOMIC DNA]</scope>
    <source>
        <strain evidence="1">J267</strain>
        <tissue evidence="1">Leaf</tissue>
    </source>
</reference>
<accession>A0A5J5BZU6</accession>
<sequence>MGLSLCLSSLEVKEKKIVKQAQAIDSASSSTLIYSIPLRVMADETMKTDVLEAPEASKEVPAMTEKEEAAAVAVAARAAASGKGNSSSKTVRSK</sequence>
<gene>
    <name evidence="1" type="ORF">F0562_003686</name>
</gene>
<keyword evidence="2" id="KW-1185">Reference proteome</keyword>
<evidence type="ECO:0000313" key="2">
    <source>
        <dbReference type="Proteomes" id="UP000325577"/>
    </source>
</evidence>
<dbReference type="AlphaFoldDB" id="A0A5J5BZU6"/>
<proteinExistence type="predicted"/>